<dbReference type="InterPro" id="IPR050105">
    <property type="entry name" value="MoCo_biosynth_MoaA/MoaC"/>
</dbReference>
<dbReference type="InterPro" id="IPR007197">
    <property type="entry name" value="rSAM"/>
</dbReference>
<dbReference type="SMART" id="SM00729">
    <property type="entry name" value="Elp3"/>
    <property type="match status" value="1"/>
</dbReference>
<feature type="binding site" evidence="12">
    <location>
        <position position="254"/>
    </location>
    <ligand>
        <name>[4Fe-4S] cluster</name>
        <dbReference type="ChEBI" id="CHEBI:49883"/>
        <label>2</label>
        <note>4Fe-4S-substrate</note>
    </ligand>
</feature>
<feature type="binding site" evidence="12">
    <location>
        <position position="26"/>
    </location>
    <ligand>
        <name>[4Fe-4S] cluster</name>
        <dbReference type="ChEBI" id="CHEBI:49883"/>
        <label>1</label>
        <note>4Fe-4S-S-AdoMet</note>
    </ligand>
</feature>
<dbReference type="InterPro" id="IPR058240">
    <property type="entry name" value="rSAM_sf"/>
</dbReference>
<feature type="binding site" evidence="12">
    <location>
        <position position="271"/>
    </location>
    <ligand>
        <name>[4Fe-4S] cluster</name>
        <dbReference type="ChEBI" id="CHEBI:49883"/>
        <label>2</label>
        <note>4Fe-4S-substrate</note>
    </ligand>
</feature>
<dbReference type="CDD" id="cd01335">
    <property type="entry name" value="Radical_SAM"/>
    <property type="match status" value="1"/>
</dbReference>
<dbReference type="SFLD" id="SFLDG01067">
    <property type="entry name" value="SPASM/twitch_domain_containing"/>
    <property type="match status" value="1"/>
</dbReference>
<feature type="binding site" evidence="12">
    <location>
        <position position="29"/>
    </location>
    <ligand>
        <name>[4Fe-4S] cluster</name>
        <dbReference type="ChEBI" id="CHEBI:49883"/>
        <label>1</label>
        <note>4Fe-4S-S-AdoMet</note>
    </ligand>
</feature>
<evidence type="ECO:0000256" key="2">
    <source>
        <dbReference type="ARBA" id="ARBA00022485"/>
    </source>
</evidence>
<dbReference type="PROSITE" id="PS01305">
    <property type="entry name" value="MOAA_NIFB_PQQE"/>
    <property type="match status" value="1"/>
</dbReference>
<dbReference type="SFLD" id="SFLDG01386">
    <property type="entry name" value="main_SPASM_domain-containing"/>
    <property type="match status" value="1"/>
</dbReference>
<dbReference type="HAMAP" id="MF_01225_B">
    <property type="entry name" value="MoaA_B"/>
    <property type="match status" value="1"/>
</dbReference>
<dbReference type="SUPFAM" id="SSF102114">
    <property type="entry name" value="Radical SAM enzymes"/>
    <property type="match status" value="1"/>
</dbReference>
<proteinExistence type="inferred from homology"/>
<reference evidence="15" key="1">
    <citation type="submission" date="2016-10" db="EMBL/GenBank/DDBJ databases">
        <authorList>
            <person name="Varghese N."/>
            <person name="Submissions S."/>
        </authorList>
    </citation>
    <scope>NUCLEOTIDE SEQUENCE [LARGE SCALE GENOMIC DNA]</scope>
    <source>
        <strain evidence="15">DSM 16995</strain>
    </source>
</reference>
<keyword evidence="7 12" id="KW-0411">Iron-sulfur</keyword>
<evidence type="ECO:0000313" key="14">
    <source>
        <dbReference type="EMBL" id="SDK88171.1"/>
    </source>
</evidence>
<feature type="binding site" evidence="12">
    <location>
        <position position="64"/>
    </location>
    <ligand>
        <name>GTP</name>
        <dbReference type="ChEBI" id="CHEBI:37565"/>
    </ligand>
</feature>
<dbReference type="InterPro" id="IPR000385">
    <property type="entry name" value="MoaA_NifB_PqqE_Fe-S-bd_CS"/>
</dbReference>
<dbReference type="PROSITE" id="PS51918">
    <property type="entry name" value="RADICAL_SAM"/>
    <property type="match status" value="1"/>
</dbReference>
<dbReference type="GO" id="GO:0005525">
    <property type="term" value="F:GTP binding"/>
    <property type="evidence" value="ECO:0007669"/>
    <property type="project" value="UniProtKB-UniRule"/>
</dbReference>
<dbReference type="STRING" id="246191.SAMN05660337_1555"/>
<keyword evidence="2 12" id="KW-0004">4Fe-4S</keyword>
<dbReference type="Pfam" id="PF06463">
    <property type="entry name" value="Mob_synth_C"/>
    <property type="match status" value="1"/>
</dbReference>
<comment type="similarity">
    <text evidence="12">Belongs to the radical SAM superfamily. MoaA family.</text>
</comment>
<dbReference type="AlphaFoldDB" id="A0A1G9FIE3"/>
<accession>A0A1G9FIE3</accession>
<evidence type="ECO:0000256" key="9">
    <source>
        <dbReference type="ARBA" id="ARBA00023150"/>
    </source>
</evidence>
<name>A0A1G9FIE3_9BACT</name>
<evidence type="ECO:0000256" key="11">
    <source>
        <dbReference type="ARBA" id="ARBA00048697"/>
    </source>
</evidence>
<dbReference type="PANTHER" id="PTHR22960">
    <property type="entry name" value="MOLYBDOPTERIN COFACTOR SYNTHESIS PROTEIN A"/>
    <property type="match status" value="1"/>
</dbReference>
<sequence length="331" mass="37565">MTLIDKLGRTVSYLRLSVTDRCNLRCKYCVTKDFTFTPHPNILRYEEMLRLIDLAASLNISKLRLTGGEPFVRRGFMDFISSIQNNHSEMDLRITTNGTLVEQHVKDLKKIGIKRLNISLDTLNRQTFQDITGSDYLNEVLNSISACLSAGIRVKINAVAMKGINDHELKSFIEFTKENPVDFRFIEFMPMGEDTRWSNERFWGADEILTQAQQFAELNLIKRTADNRGPAQMYSIKGGKGRLGLISPVSSHFCGTCNRLRITSDGYLRTCLFSDKTYRLREIMRNPKLNDESLKRVLVAATRDKPLGYDLLQARRGSEGVCGTQMSAIGG</sequence>
<comment type="catalytic activity">
    <reaction evidence="11 12">
        <text>GTP + AH2 + S-adenosyl-L-methionine = (8S)-3',8-cyclo-7,8-dihydroguanosine 5'-triphosphate + 5'-deoxyadenosine + L-methionine + A + H(+)</text>
        <dbReference type="Rhea" id="RHEA:49576"/>
        <dbReference type="ChEBI" id="CHEBI:13193"/>
        <dbReference type="ChEBI" id="CHEBI:15378"/>
        <dbReference type="ChEBI" id="CHEBI:17319"/>
        <dbReference type="ChEBI" id="CHEBI:17499"/>
        <dbReference type="ChEBI" id="CHEBI:37565"/>
        <dbReference type="ChEBI" id="CHEBI:57844"/>
        <dbReference type="ChEBI" id="CHEBI:59789"/>
        <dbReference type="ChEBI" id="CHEBI:131766"/>
        <dbReference type="EC" id="4.1.99.22"/>
    </reaction>
</comment>
<feature type="binding site" evidence="12">
    <location>
        <position position="95"/>
    </location>
    <ligand>
        <name>GTP</name>
        <dbReference type="ChEBI" id="CHEBI:37565"/>
    </ligand>
</feature>
<dbReference type="CDD" id="cd21117">
    <property type="entry name" value="Twitch_MoaA"/>
    <property type="match status" value="1"/>
</dbReference>
<dbReference type="Proteomes" id="UP000199053">
    <property type="component" value="Unassembled WGS sequence"/>
</dbReference>
<dbReference type="SFLD" id="SFLDS00029">
    <property type="entry name" value="Radical_SAM"/>
    <property type="match status" value="1"/>
</dbReference>
<keyword evidence="6 12" id="KW-0408">Iron</keyword>
<feature type="binding site" evidence="12">
    <location>
        <position position="155"/>
    </location>
    <ligand>
        <name>GTP</name>
        <dbReference type="ChEBI" id="CHEBI:37565"/>
    </ligand>
</feature>
<feature type="domain" description="Radical SAM core" evidence="13">
    <location>
        <begin position="6"/>
        <end position="231"/>
    </location>
</feature>
<dbReference type="EMBL" id="FNGA01000002">
    <property type="protein sequence ID" value="SDK88171.1"/>
    <property type="molecule type" value="Genomic_DNA"/>
</dbReference>
<dbReference type="PANTHER" id="PTHR22960:SF0">
    <property type="entry name" value="MOLYBDENUM COFACTOR BIOSYNTHESIS PROTEIN 1"/>
    <property type="match status" value="1"/>
</dbReference>
<keyword evidence="4 12" id="KW-0479">Metal-binding</keyword>
<dbReference type="GO" id="GO:1904047">
    <property type="term" value="F:S-adenosyl-L-methionine binding"/>
    <property type="evidence" value="ECO:0007669"/>
    <property type="project" value="UniProtKB-UniRule"/>
</dbReference>
<feature type="binding site" evidence="12">
    <location>
        <position position="68"/>
    </location>
    <ligand>
        <name>S-adenosyl-L-methionine</name>
        <dbReference type="ChEBI" id="CHEBI:59789"/>
    </ligand>
</feature>
<dbReference type="Pfam" id="PF04055">
    <property type="entry name" value="Radical_SAM"/>
    <property type="match status" value="1"/>
</dbReference>
<dbReference type="GO" id="GO:0061799">
    <property type="term" value="F:cyclic pyranopterin monophosphate synthase activity"/>
    <property type="evidence" value="ECO:0007669"/>
    <property type="project" value="TreeGrafter"/>
</dbReference>
<keyword evidence="8 12" id="KW-0342">GTP-binding</keyword>
<comment type="subunit">
    <text evidence="12">Monomer and homodimer.</text>
</comment>
<feature type="binding site" evidence="12">
    <location>
        <position position="28"/>
    </location>
    <ligand>
        <name>S-adenosyl-L-methionine</name>
        <dbReference type="ChEBI" id="CHEBI:59789"/>
    </ligand>
</feature>
<keyword evidence="10 12" id="KW-0456">Lyase</keyword>
<comment type="function">
    <text evidence="12">Catalyzes the cyclization of GTP to (8S)-3',8-cyclo-7,8-dihydroguanosine 5'-triphosphate.</text>
</comment>
<evidence type="ECO:0000256" key="1">
    <source>
        <dbReference type="ARBA" id="ARBA00012167"/>
    </source>
</evidence>
<feature type="binding site" evidence="12">
    <location>
        <position position="257"/>
    </location>
    <ligand>
        <name>[4Fe-4S] cluster</name>
        <dbReference type="ChEBI" id="CHEBI:49883"/>
        <label>2</label>
        <note>4Fe-4S-substrate</note>
    </ligand>
</feature>
<evidence type="ECO:0000256" key="7">
    <source>
        <dbReference type="ARBA" id="ARBA00023014"/>
    </source>
</evidence>
<protein>
    <recommendedName>
        <fullName evidence="1 12">GTP 3',8-cyclase</fullName>
        <ecNumber evidence="1 12">4.1.99.22</ecNumber>
    </recommendedName>
    <alternativeName>
        <fullName evidence="12">Molybdenum cofactor biosynthesis protein A</fullName>
    </alternativeName>
</protein>
<feature type="binding site" evidence="12">
    <location>
        <position position="15"/>
    </location>
    <ligand>
        <name>GTP</name>
        <dbReference type="ChEBI" id="CHEBI:37565"/>
    </ligand>
</feature>
<dbReference type="GO" id="GO:0061798">
    <property type="term" value="F:GTP 3',8'-cyclase activity"/>
    <property type="evidence" value="ECO:0007669"/>
    <property type="project" value="UniProtKB-UniRule"/>
</dbReference>
<evidence type="ECO:0000256" key="12">
    <source>
        <dbReference type="HAMAP-Rule" id="MF_01225"/>
    </source>
</evidence>
<gene>
    <name evidence="12" type="primary">moaA</name>
    <name evidence="14" type="ORF">SAMN05660337_1555</name>
</gene>
<evidence type="ECO:0000256" key="5">
    <source>
        <dbReference type="ARBA" id="ARBA00022741"/>
    </source>
</evidence>
<dbReference type="Gene3D" id="3.20.20.70">
    <property type="entry name" value="Aldolase class I"/>
    <property type="match status" value="1"/>
</dbReference>
<feature type="binding site" evidence="12">
    <location>
        <position position="189"/>
    </location>
    <ligand>
        <name>S-adenosyl-L-methionine</name>
        <dbReference type="ChEBI" id="CHEBI:59789"/>
    </ligand>
</feature>
<dbReference type="OrthoDB" id="9763993at2"/>
<dbReference type="UniPathway" id="UPA00344"/>
<organism evidence="14 15">
    <name type="scientific">Maridesulfovibrio ferrireducens</name>
    <dbReference type="NCBI Taxonomy" id="246191"/>
    <lineage>
        <taxon>Bacteria</taxon>
        <taxon>Pseudomonadati</taxon>
        <taxon>Thermodesulfobacteriota</taxon>
        <taxon>Desulfovibrionia</taxon>
        <taxon>Desulfovibrionales</taxon>
        <taxon>Desulfovibrionaceae</taxon>
        <taxon>Maridesulfovibrio</taxon>
    </lineage>
</organism>
<dbReference type="InterPro" id="IPR040064">
    <property type="entry name" value="MoaA-like"/>
</dbReference>
<evidence type="ECO:0000256" key="6">
    <source>
        <dbReference type="ARBA" id="ARBA00023004"/>
    </source>
</evidence>
<comment type="cofactor">
    <cofactor evidence="12">
        <name>[4Fe-4S] cluster</name>
        <dbReference type="ChEBI" id="CHEBI:49883"/>
    </cofactor>
    <text evidence="12">Binds 2 [4Fe-4S] clusters. Binds 1 [4Fe-4S] cluster coordinated with 3 cysteines and an exchangeable S-adenosyl-L-methionine and 1 [4Fe-4S] cluster coordinated with 3 cysteines and the GTP-derived substrate.</text>
</comment>
<dbReference type="GO" id="GO:0006777">
    <property type="term" value="P:Mo-molybdopterin cofactor biosynthetic process"/>
    <property type="evidence" value="ECO:0007669"/>
    <property type="project" value="UniProtKB-UniRule"/>
</dbReference>
<dbReference type="InterPro" id="IPR013785">
    <property type="entry name" value="Aldolase_TIM"/>
</dbReference>
<dbReference type="GO" id="GO:0051539">
    <property type="term" value="F:4 iron, 4 sulfur cluster binding"/>
    <property type="evidence" value="ECO:0007669"/>
    <property type="project" value="UniProtKB-UniRule"/>
</dbReference>
<evidence type="ECO:0000259" key="13">
    <source>
        <dbReference type="PROSITE" id="PS51918"/>
    </source>
</evidence>
<evidence type="ECO:0000256" key="8">
    <source>
        <dbReference type="ARBA" id="ARBA00023134"/>
    </source>
</evidence>
<dbReference type="EC" id="4.1.99.22" evidence="1 12"/>
<dbReference type="RefSeq" id="WP_092159842.1">
    <property type="nucleotide sequence ID" value="NZ_FNGA01000002.1"/>
</dbReference>
<evidence type="ECO:0000313" key="15">
    <source>
        <dbReference type="Proteomes" id="UP000199053"/>
    </source>
</evidence>
<dbReference type="InterPro" id="IPR006638">
    <property type="entry name" value="Elp3/MiaA/NifB-like_rSAM"/>
</dbReference>
<keyword evidence="5 12" id="KW-0547">Nucleotide-binding</keyword>
<evidence type="ECO:0000256" key="10">
    <source>
        <dbReference type="ARBA" id="ARBA00023239"/>
    </source>
</evidence>
<feature type="binding site" evidence="12">
    <location>
        <position position="119"/>
    </location>
    <ligand>
        <name>S-adenosyl-L-methionine</name>
        <dbReference type="ChEBI" id="CHEBI:59789"/>
    </ligand>
</feature>
<evidence type="ECO:0000256" key="4">
    <source>
        <dbReference type="ARBA" id="ARBA00022723"/>
    </source>
</evidence>
<feature type="binding site" evidence="12">
    <location>
        <position position="22"/>
    </location>
    <ligand>
        <name>[4Fe-4S] cluster</name>
        <dbReference type="ChEBI" id="CHEBI:49883"/>
        <label>1</label>
        <note>4Fe-4S-S-AdoMet</note>
    </ligand>
</feature>
<dbReference type="NCBIfam" id="TIGR02666">
    <property type="entry name" value="moaA"/>
    <property type="match status" value="1"/>
</dbReference>
<dbReference type="InterPro" id="IPR013483">
    <property type="entry name" value="MoaA"/>
</dbReference>
<dbReference type="GO" id="GO:0046872">
    <property type="term" value="F:metal ion binding"/>
    <property type="evidence" value="ECO:0007669"/>
    <property type="project" value="UniProtKB-KW"/>
</dbReference>
<keyword evidence="3 12" id="KW-0949">S-adenosyl-L-methionine</keyword>
<keyword evidence="9 12" id="KW-0501">Molybdenum cofactor biosynthesis</keyword>
<feature type="binding site" evidence="12">
    <location>
        <begin position="259"/>
        <end position="261"/>
    </location>
    <ligand>
        <name>GTP</name>
        <dbReference type="ChEBI" id="CHEBI:37565"/>
    </ligand>
</feature>
<dbReference type="InterPro" id="IPR010505">
    <property type="entry name" value="MoaA_twitch"/>
</dbReference>
<keyword evidence="15" id="KW-1185">Reference proteome</keyword>
<comment type="pathway">
    <text evidence="12">Cofactor biosynthesis; molybdopterin biosynthesis.</text>
</comment>
<evidence type="ECO:0000256" key="3">
    <source>
        <dbReference type="ARBA" id="ARBA00022691"/>
    </source>
</evidence>
<dbReference type="SFLD" id="SFLDG01383">
    <property type="entry name" value="cyclic_pyranopterin_phosphate"/>
    <property type="match status" value="1"/>
</dbReference>